<evidence type="ECO:0000256" key="5">
    <source>
        <dbReference type="ARBA" id="ARBA00023136"/>
    </source>
</evidence>
<feature type="transmembrane region" description="Helical" evidence="6">
    <location>
        <begin position="37"/>
        <end position="60"/>
    </location>
</feature>
<feature type="transmembrane region" description="Helical" evidence="6">
    <location>
        <begin position="262"/>
        <end position="284"/>
    </location>
</feature>
<comment type="subcellular location">
    <subcellularLocation>
        <location evidence="1">Membrane</location>
        <topology evidence="1">Multi-pass membrane protein</topology>
    </subcellularLocation>
</comment>
<keyword evidence="4 6" id="KW-1133">Transmembrane helix</keyword>
<evidence type="ECO:0000313" key="9">
    <source>
        <dbReference type="Proteomes" id="UP000247810"/>
    </source>
</evidence>
<dbReference type="VEuPathDB" id="FungiDB:BO71DRAFT_420524"/>
<feature type="transmembrane region" description="Helical" evidence="6">
    <location>
        <begin position="97"/>
        <end position="118"/>
    </location>
</feature>
<reference evidence="8 9" key="1">
    <citation type="submission" date="2018-02" db="EMBL/GenBank/DDBJ databases">
        <title>The genomes of Aspergillus section Nigri reveals drivers in fungal speciation.</title>
        <authorList>
            <consortium name="DOE Joint Genome Institute"/>
            <person name="Vesth T.C."/>
            <person name="Nybo J."/>
            <person name="Theobald S."/>
            <person name="Brandl J."/>
            <person name="Frisvad J.C."/>
            <person name="Nielsen K.F."/>
            <person name="Lyhne E.K."/>
            <person name="Kogle M.E."/>
            <person name="Kuo A."/>
            <person name="Riley R."/>
            <person name="Clum A."/>
            <person name="Nolan M."/>
            <person name="Lipzen A."/>
            <person name="Salamov A."/>
            <person name="Henrissat B."/>
            <person name="Wiebenga A."/>
            <person name="De vries R.P."/>
            <person name="Grigoriev I.V."/>
            <person name="Mortensen U.H."/>
            <person name="Andersen M.R."/>
            <person name="Baker S.E."/>
        </authorList>
    </citation>
    <scope>NUCLEOTIDE SEQUENCE [LARGE SCALE GENOMIC DNA]</scope>
    <source>
        <strain evidence="8 9">CBS 707.79</strain>
    </source>
</reference>
<dbReference type="GO" id="GO:0015179">
    <property type="term" value="F:L-amino acid transmembrane transporter activity"/>
    <property type="evidence" value="ECO:0007669"/>
    <property type="project" value="TreeGrafter"/>
</dbReference>
<organism evidence="8 9">
    <name type="scientific">Aspergillus ellipticus CBS 707.79</name>
    <dbReference type="NCBI Taxonomy" id="1448320"/>
    <lineage>
        <taxon>Eukaryota</taxon>
        <taxon>Fungi</taxon>
        <taxon>Dikarya</taxon>
        <taxon>Ascomycota</taxon>
        <taxon>Pezizomycotina</taxon>
        <taxon>Eurotiomycetes</taxon>
        <taxon>Eurotiomycetidae</taxon>
        <taxon>Eurotiales</taxon>
        <taxon>Aspergillaceae</taxon>
        <taxon>Aspergillus</taxon>
        <taxon>Aspergillus subgen. Circumdati</taxon>
    </lineage>
</organism>
<feature type="domain" description="Amino acid transporter transmembrane" evidence="7">
    <location>
        <begin position="23"/>
        <end position="305"/>
    </location>
</feature>
<evidence type="ECO:0000256" key="4">
    <source>
        <dbReference type="ARBA" id="ARBA00022989"/>
    </source>
</evidence>
<dbReference type="AlphaFoldDB" id="A0A319D6I9"/>
<dbReference type="PANTHER" id="PTHR22950:SF683">
    <property type="entry name" value="AMINO ACID TRANSPORTER (EUROFUNG)"/>
    <property type="match status" value="1"/>
</dbReference>
<dbReference type="Proteomes" id="UP000247810">
    <property type="component" value="Unassembled WGS sequence"/>
</dbReference>
<dbReference type="Pfam" id="PF01490">
    <property type="entry name" value="Aa_trans"/>
    <property type="match status" value="1"/>
</dbReference>
<accession>A0A319D6I9</accession>
<evidence type="ECO:0000313" key="8">
    <source>
        <dbReference type="EMBL" id="PYH92811.1"/>
    </source>
</evidence>
<feature type="transmembrane region" description="Helical" evidence="6">
    <location>
        <begin position="290"/>
        <end position="313"/>
    </location>
</feature>
<feature type="transmembrane region" description="Helical" evidence="6">
    <location>
        <begin position="145"/>
        <end position="166"/>
    </location>
</feature>
<feature type="transmembrane region" description="Helical" evidence="6">
    <location>
        <begin position="178"/>
        <end position="200"/>
    </location>
</feature>
<evidence type="ECO:0000256" key="6">
    <source>
        <dbReference type="SAM" id="Phobius"/>
    </source>
</evidence>
<dbReference type="GO" id="GO:0016020">
    <property type="term" value="C:membrane"/>
    <property type="evidence" value="ECO:0007669"/>
    <property type="project" value="UniProtKB-SubCell"/>
</dbReference>
<evidence type="ECO:0000259" key="7">
    <source>
        <dbReference type="Pfam" id="PF01490"/>
    </source>
</evidence>
<keyword evidence="5 6" id="KW-0472">Membrane</keyword>
<evidence type="ECO:0000256" key="2">
    <source>
        <dbReference type="ARBA" id="ARBA00008066"/>
    </source>
</evidence>
<gene>
    <name evidence="8" type="ORF">BO71DRAFT_420524</name>
</gene>
<evidence type="ECO:0000256" key="3">
    <source>
        <dbReference type="ARBA" id="ARBA00022692"/>
    </source>
</evidence>
<dbReference type="STRING" id="1448320.A0A319D6I9"/>
<dbReference type="PANTHER" id="PTHR22950">
    <property type="entry name" value="AMINO ACID TRANSPORTER"/>
    <property type="match status" value="1"/>
</dbReference>
<dbReference type="InterPro" id="IPR013057">
    <property type="entry name" value="AA_transpt_TM"/>
</dbReference>
<comment type="similarity">
    <text evidence="2">Belongs to the amino acid/polyamine transporter 2 family.</text>
</comment>
<evidence type="ECO:0000256" key="1">
    <source>
        <dbReference type="ARBA" id="ARBA00004141"/>
    </source>
</evidence>
<keyword evidence="3 6" id="KW-0812">Transmembrane</keyword>
<protein>
    <recommendedName>
        <fullName evidence="7">Amino acid transporter transmembrane domain-containing protein</fullName>
    </recommendedName>
</protein>
<keyword evidence="9" id="KW-1185">Reference proteome</keyword>
<feature type="transmembrane region" description="Helical" evidence="6">
    <location>
        <begin position="66"/>
        <end position="85"/>
    </location>
</feature>
<dbReference type="OrthoDB" id="40134at2759"/>
<proteinExistence type="inferred from homology"/>
<name>A0A319D6I9_9EURO</name>
<dbReference type="Gene3D" id="1.20.1740.10">
    <property type="entry name" value="Amino acid/polyamine transporter I"/>
    <property type="match status" value="1"/>
</dbReference>
<sequence length="346" mass="37307">MTTWSDWMVGVFKLRHPHVYGIDDVGQMLFGRIGAEVFSVAFSLYFIFVGGSAILSISIAFNALSSHAICTAIFVAIAAIITFIISSIQTLGRISWLAWVGTACIIVAVFTVTIAVGIQGHPPAVNGIIIPSDYHLFNNPSFSDAVSATANIVFAYGGTSGFFNIVSEMREPHLYPRALAICQTVVTLAYIVVGIVVYYYCGSHVASPALGSAGPIVKKVSYGIALPGLIMSSVVLLHLPAKHIFMRLLRGSPHLTSHTPTHWIAWLGSTFTVSAIAYIIASGIPVFDSLVSLTGALLGTFLTFQPMGCMWLYDNWTVGPEERTLRWRFMVGWNSSSSGVWSCAGN</sequence>
<dbReference type="EMBL" id="KZ825906">
    <property type="protein sequence ID" value="PYH92811.1"/>
    <property type="molecule type" value="Genomic_DNA"/>
</dbReference>
<feature type="transmembrane region" description="Helical" evidence="6">
    <location>
        <begin position="220"/>
        <end position="241"/>
    </location>
</feature>